<accession>A0ABW8L7G2</accession>
<sequence length="67" mass="7476">MATYKLMGAYTRFNDSNRRRYKDLCAPTITLAVGLKSGVVLHPITDSTMVVSSKAALIWVIFLSRLL</sequence>
<dbReference type="EMBL" id="JBJDPD010000007">
    <property type="protein sequence ID" value="MFK4000853.1"/>
    <property type="molecule type" value="Genomic_DNA"/>
</dbReference>
<evidence type="ECO:0000313" key="2">
    <source>
        <dbReference type="Proteomes" id="UP001620234"/>
    </source>
</evidence>
<reference evidence="1 2" key="1">
    <citation type="submission" date="2024-11" db="EMBL/GenBank/DDBJ databases">
        <title>The Natural Products Discovery Center: Release of the First 8490 Sequenced Strains for Exploring Actinobacteria Biosynthetic Diversity.</title>
        <authorList>
            <person name="Kalkreuter E."/>
            <person name="Kautsar S.A."/>
            <person name="Yang D."/>
            <person name="Bader C.D."/>
            <person name="Teijaro C.N."/>
            <person name="Fluegel L."/>
            <person name="Davis C.M."/>
            <person name="Simpson J.R."/>
            <person name="Lauterbach L."/>
            <person name="Steele A.D."/>
            <person name="Gui C."/>
            <person name="Meng S."/>
            <person name="Li G."/>
            <person name="Viehrig K."/>
            <person name="Ye F."/>
            <person name="Su P."/>
            <person name="Kiefer A.F."/>
            <person name="Nichols A."/>
            <person name="Cepeda A.J."/>
            <person name="Yan W."/>
            <person name="Fan B."/>
            <person name="Jiang Y."/>
            <person name="Adhikari A."/>
            <person name="Zheng C.-J."/>
            <person name="Schuster L."/>
            <person name="Cowan T.M."/>
            <person name="Smanski M.J."/>
            <person name="Chevrette M.G."/>
            <person name="De Carvalho L.P.S."/>
            <person name="Shen B."/>
        </authorList>
    </citation>
    <scope>NUCLEOTIDE SEQUENCE [LARGE SCALE GENOMIC DNA]</scope>
    <source>
        <strain evidence="1 2">NPDC077433</strain>
    </source>
</reference>
<gene>
    <name evidence="1" type="ORF">ACI2I3_05815</name>
</gene>
<comment type="caution">
    <text evidence="1">The sequence shown here is derived from an EMBL/GenBank/DDBJ whole genome shotgun (WGS) entry which is preliminary data.</text>
</comment>
<evidence type="ECO:0000313" key="1">
    <source>
        <dbReference type="EMBL" id="MFK4000853.1"/>
    </source>
</evidence>
<protein>
    <submittedName>
        <fullName evidence="1">Uncharacterized protein</fullName>
    </submittedName>
</protein>
<dbReference type="RefSeq" id="WP_286738913.1">
    <property type="nucleotide sequence ID" value="NZ_JBJDPD010000007.1"/>
</dbReference>
<dbReference type="Proteomes" id="UP001620234">
    <property type="component" value="Unassembled WGS sequence"/>
</dbReference>
<organism evidence="1 2">
    <name type="scientific">Psychrobacter namhaensis</name>
    <dbReference type="NCBI Taxonomy" id="292734"/>
    <lineage>
        <taxon>Bacteria</taxon>
        <taxon>Pseudomonadati</taxon>
        <taxon>Pseudomonadota</taxon>
        <taxon>Gammaproteobacteria</taxon>
        <taxon>Moraxellales</taxon>
        <taxon>Moraxellaceae</taxon>
        <taxon>Psychrobacter</taxon>
    </lineage>
</organism>
<keyword evidence="2" id="KW-1185">Reference proteome</keyword>
<proteinExistence type="predicted"/>
<name>A0ABW8L7G2_9GAMM</name>